<keyword evidence="1" id="KW-1133">Transmembrane helix</keyword>
<sequence>MGSELDEEDLLVCILYVILLILVFLSNFIFKFRFILIYNF</sequence>
<reference evidence="2 3" key="1">
    <citation type="submission" date="2015-01" db="EMBL/GenBank/DDBJ databases">
        <title>Evolution of Trichinella species and genotypes.</title>
        <authorList>
            <person name="Korhonen P.K."/>
            <person name="Edoardo P."/>
            <person name="Giuseppe L.R."/>
            <person name="Gasser R.B."/>
        </authorList>
    </citation>
    <scope>NUCLEOTIDE SEQUENCE [LARGE SCALE GENOMIC DNA]</scope>
    <source>
        <strain evidence="2">ISS13</strain>
    </source>
</reference>
<gene>
    <name evidence="2" type="ORF">T4A_10794</name>
</gene>
<dbReference type="EMBL" id="JYDR01000772">
    <property type="protein sequence ID" value="KRY63921.1"/>
    <property type="molecule type" value="Genomic_DNA"/>
</dbReference>
<name>A0A0V1DR90_TRIPS</name>
<dbReference type="AlphaFoldDB" id="A0A0V1DR90"/>
<evidence type="ECO:0000313" key="2">
    <source>
        <dbReference type="EMBL" id="KRY63921.1"/>
    </source>
</evidence>
<keyword evidence="1" id="KW-0472">Membrane</keyword>
<protein>
    <submittedName>
        <fullName evidence="2">Uncharacterized protein</fullName>
    </submittedName>
</protein>
<accession>A0A0V1DR90</accession>
<evidence type="ECO:0000256" key="1">
    <source>
        <dbReference type="SAM" id="Phobius"/>
    </source>
</evidence>
<evidence type="ECO:0000313" key="3">
    <source>
        <dbReference type="Proteomes" id="UP000054632"/>
    </source>
</evidence>
<proteinExistence type="predicted"/>
<organism evidence="2 3">
    <name type="scientific">Trichinella pseudospiralis</name>
    <name type="common">Parasitic roundworm</name>
    <dbReference type="NCBI Taxonomy" id="6337"/>
    <lineage>
        <taxon>Eukaryota</taxon>
        <taxon>Metazoa</taxon>
        <taxon>Ecdysozoa</taxon>
        <taxon>Nematoda</taxon>
        <taxon>Enoplea</taxon>
        <taxon>Dorylaimia</taxon>
        <taxon>Trichinellida</taxon>
        <taxon>Trichinellidae</taxon>
        <taxon>Trichinella</taxon>
    </lineage>
</organism>
<keyword evidence="1" id="KW-0812">Transmembrane</keyword>
<comment type="caution">
    <text evidence="2">The sequence shown here is derived from an EMBL/GenBank/DDBJ whole genome shotgun (WGS) entry which is preliminary data.</text>
</comment>
<dbReference type="Proteomes" id="UP000054632">
    <property type="component" value="Unassembled WGS sequence"/>
</dbReference>
<feature type="transmembrane region" description="Helical" evidence="1">
    <location>
        <begin position="12"/>
        <end position="30"/>
    </location>
</feature>